<sequence length="303" mass="34615">MLMQPVDDDLRAEVLVASWIENESITPDDIIIKPTGTFRRAVSKDVLTIQEPDTAGEKKTILQISREGLYDMLPEGMFHQPLSKTQKSTEEAIEETERYRQEEKAARQFFLPLEQEFYRQRIWLDSTELKYWLNSAQPENIKMLMRFWKLNPRHFNQRQSLTMLAILPHLHQIVGDLHLTAQGLGVVLGEKVQISTRYNKIQVIEDGLLSSLGSMVLGVDSVIGTSWFDDEPMLQVSVGPVKRNKVSSFLPEGKNTKLLAVLYGFFFQAEVEVETNVEVQAEESGFMLAEFDLSSRLGYSTVI</sequence>
<name>A0A512AWT3_9BACT</name>
<protein>
    <recommendedName>
        <fullName evidence="3">Type VI secretion protein</fullName>
    </recommendedName>
</protein>
<accession>A0A512AWT3</accession>
<dbReference type="InterPro" id="IPR010732">
    <property type="entry name" value="T6SS_TssG-like"/>
</dbReference>
<proteinExistence type="predicted"/>
<evidence type="ECO:0000313" key="2">
    <source>
        <dbReference type="Proteomes" id="UP000321532"/>
    </source>
</evidence>
<evidence type="ECO:0000313" key="1">
    <source>
        <dbReference type="EMBL" id="GEO04176.1"/>
    </source>
</evidence>
<evidence type="ECO:0008006" key="3">
    <source>
        <dbReference type="Google" id="ProtNLM"/>
    </source>
</evidence>
<dbReference type="OrthoDB" id="1411058at2"/>
<dbReference type="AlphaFoldDB" id="A0A512AWT3"/>
<gene>
    <name evidence="1" type="ORF">AAE02nite_18400</name>
</gene>
<keyword evidence="2" id="KW-1185">Reference proteome</keyword>
<organism evidence="1 2">
    <name type="scientific">Adhaeribacter aerolatus</name>
    <dbReference type="NCBI Taxonomy" id="670289"/>
    <lineage>
        <taxon>Bacteria</taxon>
        <taxon>Pseudomonadati</taxon>
        <taxon>Bacteroidota</taxon>
        <taxon>Cytophagia</taxon>
        <taxon>Cytophagales</taxon>
        <taxon>Hymenobacteraceae</taxon>
        <taxon>Adhaeribacter</taxon>
    </lineage>
</organism>
<reference evidence="1 2" key="1">
    <citation type="submission" date="2019-07" db="EMBL/GenBank/DDBJ databases">
        <title>Whole genome shotgun sequence of Adhaeribacter aerolatus NBRC 106133.</title>
        <authorList>
            <person name="Hosoyama A."/>
            <person name="Uohara A."/>
            <person name="Ohji S."/>
            <person name="Ichikawa N."/>
        </authorList>
    </citation>
    <scope>NUCLEOTIDE SEQUENCE [LARGE SCALE GENOMIC DNA]</scope>
    <source>
        <strain evidence="1 2">NBRC 106133</strain>
    </source>
</reference>
<dbReference type="EMBL" id="BJYS01000012">
    <property type="protein sequence ID" value="GEO04176.1"/>
    <property type="molecule type" value="Genomic_DNA"/>
</dbReference>
<comment type="caution">
    <text evidence="1">The sequence shown here is derived from an EMBL/GenBank/DDBJ whole genome shotgun (WGS) entry which is preliminary data.</text>
</comment>
<dbReference type="Proteomes" id="UP000321532">
    <property type="component" value="Unassembled WGS sequence"/>
</dbReference>
<dbReference type="Pfam" id="PF06996">
    <property type="entry name" value="T6SS_TssG"/>
    <property type="match status" value="1"/>
</dbReference>